<dbReference type="STRING" id="106004.A0A1Y2DGY0"/>
<dbReference type="InterPro" id="IPR036045">
    <property type="entry name" value="Sec1-like_sf"/>
</dbReference>
<dbReference type="FunCoup" id="A0A1Y2DGY0">
    <property type="interactions" value="772"/>
</dbReference>
<dbReference type="InterPro" id="IPR027482">
    <property type="entry name" value="Sec1-like_dom2"/>
</dbReference>
<dbReference type="Gene3D" id="3.90.830.10">
    <property type="entry name" value="Syntaxin Binding Protein 1, Chain A, domain 2"/>
    <property type="match status" value="1"/>
</dbReference>
<dbReference type="Pfam" id="PF00995">
    <property type="entry name" value="Sec1"/>
    <property type="match status" value="1"/>
</dbReference>
<proteinExistence type="inferred from homology"/>
<dbReference type="PANTHER" id="PTHR11679">
    <property type="entry name" value="VESICLE PROTEIN SORTING-ASSOCIATED"/>
    <property type="match status" value="1"/>
</dbReference>
<dbReference type="AlphaFoldDB" id="A0A1Y2DGY0"/>
<dbReference type="InterPro" id="IPR043127">
    <property type="entry name" value="Sec-1-like_dom3a"/>
</dbReference>
<organism evidence="3 4">
    <name type="scientific">Leucosporidium creatinivorum</name>
    <dbReference type="NCBI Taxonomy" id="106004"/>
    <lineage>
        <taxon>Eukaryota</taxon>
        <taxon>Fungi</taxon>
        <taxon>Dikarya</taxon>
        <taxon>Basidiomycota</taxon>
        <taxon>Pucciniomycotina</taxon>
        <taxon>Microbotryomycetes</taxon>
        <taxon>Leucosporidiales</taxon>
        <taxon>Leucosporidium</taxon>
    </lineage>
</organism>
<dbReference type="InterPro" id="IPR001619">
    <property type="entry name" value="Sec1-like"/>
</dbReference>
<dbReference type="Gene3D" id="3.40.50.1910">
    <property type="match status" value="1"/>
</dbReference>
<dbReference type="Gene3D" id="1.25.40.60">
    <property type="match status" value="1"/>
</dbReference>
<evidence type="ECO:0000256" key="2">
    <source>
        <dbReference type="SAM" id="MobiDB-lite"/>
    </source>
</evidence>
<evidence type="ECO:0000313" key="3">
    <source>
        <dbReference type="EMBL" id="ORY58354.1"/>
    </source>
</evidence>
<dbReference type="PIRSF" id="PIRSF005715">
    <property type="entry name" value="VPS45_Sec1"/>
    <property type="match status" value="1"/>
</dbReference>
<keyword evidence="4" id="KW-1185">Reference proteome</keyword>
<protein>
    <submittedName>
        <fullName evidence="3">Putative SLY1 protein</fullName>
    </submittedName>
</protein>
<comment type="caution">
    <text evidence="3">The sequence shown here is derived from an EMBL/GenBank/DDBJ whole genome shotgun (WGS) entry which is preliminary data.</text>
</comment>
<feature type="compositionally biased region" description="Low complexity" evidence="2">
    <location>
        <begin position="179"/>
        <end position="194"/>
    </location>
</feature>
<dbReference type="GO" id="GO:0016192">
    <property type="term" value="P:vesicle-mediated transport"/>
    <property type="evidence" value="ECO:0007669"/>
    <property type="project" value="InterPro"/>
</dbReference>
<dbReference type="Gene3D" id="3.40.50.2060">
    <property type="match status" value="1"/>
</dbReference>
<dbReference type="InParanoid" id="A0A1Y2DGY0"/>
<dbReference type="InterPro" id="IPR043154">
    <property type="entry name" value="Sec-1-like_dom1"/>
</dbReference>
<comment type="similarity">
    <text evidence="1">Belongs to the STXBP/unc-18/SEC1 family.</text>
</comment>
<reference evidence="3 4" key="1">
    <citation type="submission" date="2016-07" db="EMBL/GenBank/DDBJ databases">
        <title>Pervasive Adenine N6-methylation of Active Genes in Fungi.</title>
        <authorList>
            <consortium name="DOE Joint Genome Institute"/>
            <person name="Mondo S.J."/>
            <person name="Dannebaum R.O."/>
            <person name="Kuo R.C."/>
            <person name="Labutti K."/>
            <person name="Haridas S."/>
            <person name="Kuo A."/>
            <person name="Salamov A."/>
            <person name="Ahrendt S.R."/>
            <person name="Lipzen A."/>
            <person name="Sullivan W."/>
            <person name="Andreopoulos W.B."/>
            <person name="Clum A."/>
            <person name="Lindquist E."/>
            <person name="Daum C."/>
            <person name="Ramamoorthy G.K."/>
            <person name="Gryganskyi A."/>
            <person name="Culley D."/>
            <person name="Magnuson J.K."/>
            <person name="James T.Y."/>
            <person name="O'Malley M.A."/>
            <person name="Stajich J.E."/>
            <person name="Spatafora J.W."/>
            <person name="Visel A."/>
            <person name="Grigoriev I.V."/>
        </authorList>
    </citation>
    <scope>NUCLEOTIDE SEQUENCE [LARGE SCALE GENOMIC DNA]</scope>
    <source>
        <strain evidence="3 4">62-1032</strain>
    </source>
</reference>
<dbReference type="EMBL" id="MCGR01000079">
    <property type="protein sequence ID" value="ORY58354.1"/>
    <property type="molecule type" value="Genomic_DNA"/>
</dbReference>
<feature type="compositionally biased region" description="Basic and acidic residues" evidence="2">
    <location>
        <begin position="202"/>
        <end position="216"/>
    </location>
</feature>
<feature type="region of interest" description="Disordered" evidence="2">
    <location>
        <begin position="179"/>
        <end position="216"/>
    </location>
</feature>
<feature type="compositionally biased region" description="Low complexity" evidence="2">
    <location>
        <begin position="29"/>
        <end position="43"/>
    </location>
</feature>
<sequence>MSAPKTLRDHQVAALTQLLSLNAPPPASAPSSGGRPSSSAGSAGLGAVTIPTWKVLIMDKVAQDVMATSLRVQDLREQGVTLHMQLHAERPSLPDVPAIYFVAPTQSNIRRIALDLQKGLYASTYVNFTSALSRGLLEEFAETIAKDGTVEGVEQVYDQHLDFLVLSPSLFSLAPSLSTPTSSNISSANTPAIADSSASKSTYEKLNDPRASESDIEEVTDRVARGLFSVLVTMGQLPLIRAPRGNAAEMVARKLDARLRDHVASSRGGQNAFSASSGAAGEGAFGRPLLVILDRNVDLVPMISHSWTYQALVNDVLGMRLNRVAVEAPEGGRMAKKMYDLDSKDFFWAKNAANPFPQVAEEIDLELNKYKADTSEITRTTGVADVSDLSQMDLSSNAASLKAAITALPELTARKHTLDTHMNIATALLQGIKSRGLDTLFQMEESITKQTKALILEALRDPTKENPEDKLRLLLCFYFSATDNAIPKDDLAEYERALKETGVDMGAWEFAKKLRDVMRMSNLGAAPAGPSVGGTAGGDLMRGFSSLSNRLGERIRDGGIGGVGLDNLISGVKNFLPARKDFPVTRLVEALMDPSSASTQALQDTDDYLLFDPRAGRNARPAPAGRQRQQFAEAIVFVVGGGSYVEFTNLGEYAQRGQPAAGSTGAQATTSSRRITYGATEIVPPGDFLKSLSALSKA</sequence>
<accession>A0A1Y2DGY0</accession>
<feature type="region of interest" description="Disordered" evidence="2">
    <location>
        <begin position="22"/>
        <end position="43"/>
    </location>
</feature>
<gene>
    <name evidence="3" type="ORF">BCR35DRAFT_309483</name>
</gene>
<evidence type="ECO:0000313" key="4">
    <source>
        <dbReference type="Proteomes" id="UP000193467"/>
    </source>
</evidence>
<dbReference type="OrthoDB" id="10251230at2759"/>
<dbReference type="Proteomes" id="UP000193467">
    <property type="component" value="Unassembled WGS sequence"/>
</dbReference>
<dbReference type="SUPFAM" id="SSF56815">
    <property type="entry name" value="Sec1/munc18-like (SM) proteins"/>
    <property type="match status" value="1"/>
</dbReference>
<evidence type="ECO:0000256" key="1">
    <source>
        <dbReference type="ARBA" id="ARBA00009884"/>
    </source>
</evidence>
<name>A0A1Y2DGY0_9BASI</name>